<dbReference type="HOGENOM" id="CLU_114480_0_0_5"/>
<accession>S9QT76</accession>
<organism evidence="2 3">
    <name type="scientific">Salipiger mucosus DSM 16094</name>
    <dbReference type="NCBI Taxonomy" id="1123237"/>
    <lineage>
        <taxon>Bacteria</taxon>
        <taxon>Pseudomonadati</taxon>
        <taxon>Pseudomonadota</taxon>
        <taxon>Alphaproteobacteria</taxon>
        <taxon>Rhodobacterales</taxon>
        <taxon>Roseobacteraceae</taxon>
        <taxon>Salipiger</taxon>
    </lineage>
</organism>
<evidence type="ECO:0000259" key="1">
    <source>
        <dbReference type="Pfam" id="PF13521"/>
    </source>
</evidence>
<dbReference type="SUPFAM" id="SSF52540">
    <property type="entry name" value="P-loop containing nucleoside triphosphate hydrolases"/>
    <property type="match status" value="1"/>
</dbReference>
<evidence type="ECO:0000313" key="3">
    <source>
        <dbReference type="Proteomes" id="UP000015347"/>
    </source>
</evidence>
<sequence length="176" mass="19365">MQHRHVILSGCSGGGKSTLLAELARRGHATVPEPGRRIVAEELRGEGRALPWVDLAAFARRAIALADRDRAQLPDTPGPVFFDRGLVDAAVALEHATGQPAAQTLRTRARFHDRVFLAPPWPEIHHPDPERRQDLQEGIREYHRLRAACQSLGYTPIILPKADVAARADLVLAHLA</sequence>
<proteinExistence type="predicted"/>
<dbReference type="eggNOG" id="COG3911">
    <property type="taxonomic scope" value="Bacteria"/>
</dbReference>
<dbReference type="EMBL" id="APVH01000019">
    <property type="protein sequence ID" value="EPX82827.1"/>
    <property type="molecule type" value="Genomic_DNA"/>
</dbReference>
<keyword evidence="3" id="KW-1185">Reference proteome</keyword>
<comment type="caution">
    <text evidence="2">The sequence shown here is derived from an EMBL/GenBank/DDBJ whole genome shotgun (WGS) entry which is preliminary data.</text>
</comment>
<dbReference type="Pfam" id="PF13521">
    <property type="entry name" value="AAA_28"/>
    <property type="match status" value="1"/>
</dbReference>
<feature type="domain" description="NadR/Ttd14 AAA" evidence="1">
    <location>
        <begin position="6"/>
        <end position="167"/>
    </location>
</feature>
<dbReference type="OrthoDB" id="5638848at2"/>
<dbReference type="InterPro" id="IPR038727">
    <property type="entry name" value="NadR/Ttd14_AAA_dom"/>
</dbReference>
<gene>
    <name evidence="2" type="ORF">Salmuc_05180</name>
</gene>
<dbReference type="Gene3D" id="3.40.50.300">
    <property type="entry name" value="P-loop containing nucleotide triphosphate hydrolases"/>
    <property type="match status" value="1"/>
</dbReference>
<dbReference type="AlphaFoldDB" id="S9QT76"/>
<dbReference type="STRING" id="1123237.Salmuc_05180"/>
<protein>
    <recommendedName>
        <fullName evidence="1">NadR/Ttd14 AAA domain-containing protein</fullName>
    </recommendedName>
</protein>
<name>S9QT76_9RHOB</name>
<evidence type="ECO:0000313" key="2">
    <source>
        <dbReference type="EMBL" id="EPX82827.1"/>
    </source>
</evidence>
<dbReference type="RefSeq" id="WP_020043568.1">
    <property type="nucleotide sequence ID" value="NZ_KE557275.1"/>
</dbReference>
<dbReference type="InterPro" id="IPR027417">
    <property type="entry name" value="P-loop_NTPase"/>
</dbReference>
<dbReference type="Proteomes" id="UP000015347">
    <property type="component" value="Unassembled WGS sequence"/>
</dbReference>
<reference evidence="3" key="1">
    <citation type="journal article" date="2014" name="Stand. Genomic Sci.">
        <title>Genome sequence of the exopolysaccharide-producing Salipiger mucosus type strain (DSM 16094(T)), a moderately halophilic member of the Roseobacter clade.</title>
        <authorList>
            <person name="Riedel T."/>
            <person name="Spring S."/>
            <person name="Fiebig A."/>
            <person name="Petersen J."/>
            <person name="Kyrpides N.C."/>
            <person name="Goker M."/>
            <person name="Klenk H.P."/>
        </authorList>
    </citation>
    <scope>NUCLEOTIDE SEQUENCE [LARGE SCALE GENOMIC DNA]</scope>
    <source>
        <strain evidence="3">DSM 16094</strain>
    </source>
</reference>